<name>A0A6V7Q020_ANACO</name>
<dbReference type="AlphaFoldDB" id="A0A6V7Q020"/>
<dbReference type="GO" id="GO:0005730">
    <property type="term" value="C:nucleolus"/>
    <property type="evidence" value="ECO:0007669"/>
    <property type="project" value="TreeGrafter"/>
</dbReference>
<proteinExistence type="predicted"/>
<dbReference type="PANTHER" id="PTHR15565">
    <property type="entry name" value="AATF PROTEIN APOPTOSIS ANTAGONIZING TRANSCRIPTION FACTOR"/>
    <property type="match status" value="1"/>
</dbReference>
<protein>
    <submittedName>
        <fullName evidence="1">Uncharacterized protein</fullName>
    </submittedName>
</protein>
<reference evidence="1" key="1">
    <citation type="submission" date="2020-07" db="EMBL/GenBank/DDBJ databases">
        <authorList>
            <person name="Lin J."/>
        </authorList>
    </citation>
    <scope>NUCLEOTIDE SEQUENCE</scope>
</reference>
<accession>A0A6V7Q020</accession>
<dbReference type="EMBL" id="LR862131">
    <property type="protein sequence ID" value="CAD1836492.1"/>
    <property type="molecule type" value="Genomic_DNA"/>
</dbReference>
<organism evidence="1">
    <name type="scientific">Ananas comosus var. bracteatus</name>
    <name type="common">red pineapple</name>
    <dbReference type="NCBI Taxonomy" id="296719"/>
    <lineage>
        <taxon>Eukaryota</taxon>
        <taxon>Viridiplantae</taxon>
        <taxon>Streptophyta</taxon>
        <taxon>Embryophyta</taxon>
        <taxon>Tracheophyta</taxon>
        <taxon>Spermatophyta</taxon>
        <taxon>Magnoliopsida</taxon>
        <taxon>Liliopsida</taxon>
        <taxon>Poales</taxon>
        <taxon>Bromeliaceae</taxon>
        <taxon>Bromelioideae</taxon>
        <taxon>Ananas</taxon>
    </lineage>
</organism>
<sequence>MVSYAVKSSFPSKVEKFNGTFAVFAKYLQIAPFRNNEVDKWQRKTQVTIGAAAFRGKLHAFNQKISDQVNAYMRDPSRMIKRMQLRRSSVDIFGKVPEEADNKNEV</sequence>
<dbReference type="InterPro" id="IPR039223">
    <property type="entry name" value="AATF/Bfr2"/>
</dbReference>
<gene>
    <name evidence="1" type="ORF">CB5_LOCUS19703</name>
</gene>
<dbReference type="PANTHER" id="PTHR15565:SF0">
    <property type="entry name" value="PROTEIN AATF"/>
    <property type="match status" value="1"/>
</dbReference>
<evidence type="ECO:0000313" key="1">
    <source>
        <dbReference type="EMBL" id="CAD1836492.1"/>
    </source>
</evidence>